<comment type="caution">
    <text evidence="2">The sequence shown here is derived from an EMBL/GenBank/DDBJ whole genome shotgun (WGS) entry which is preliminary data.</text>
</comment>
<gene>
    <name evidence="2" type="ORF">CBI31_03535</name>
</gene>
<keyword evidence="3" id="KW-1185">Reference proteome</keyword>
<proteinExistence type="predicted"/>
<dbReference type="OrthoDB" id="7595039at2"/>
<dbReference type="Pfam" id="PF14832">
    <property type="entry name" value="Tautomerase_3"/>
    <property type="match status" value="1"/>
</dbReference>
<dbReference type="InterPro" id="IPR028116">
    <property type="entry name" value="Cis-CaaD-like"/>
</dbReference>
<feature type="domain" description="Tautomerase cis-CaaD-like" evidence="1">
    <location>
        <begin position="1"/>
        <end position="126"/>
    </location>
</feature>
<dbReference type="AlphaFoldDB" id="A0A254PT05"/>
<protein>
    <recommendedName>
        <fullName evidence="1">Tautomerase cis-CaaD-like domain-containing protein</fullName>
    </recommendedName>
</protein>
<sequence length="146" mass="16249">MATYSVYFAGLSLTTHQKFTLAQAITKIHADITGAEAYFAQVIFKSLDMHDCFIGGVLLNEPHIFLNGQIRIGRSEQIKKQLLVELEIAIQTTTCLAGHQIWAYIDEITPGQMIEYGQILPAVGDDGVWFSTLPSSIQKKLNYLNS</sequence>
<accession>A0A254PT05</accession>
<organism evidence="2 3">
    <name type="scientific">Polynucleobacter campilacus</name>
    <dbReference type="NCBI Taxonomy" id="1743163"/>
    <lineage>
        <taxon>Bacteria</taxon>
        <taxon>Pseudomonadati</taxon>
        <taxon>Pseudomonadota</taxon>
        <taxon>Betaproteobacteria</taxon>
        <taxon>Burkholderiales</taxon>
        <taxon>Burkholderiaceae</taxon>
        <taxon>Polynucleobacter</taxon>
    </lineage>
</organism>
<name>A0A254PT05_9BURK</name>
<evidence type="ECO:0000313" key="2">
    <source>
        <dbReference type="EMBL" id="OWS69444.1"/>
    </source>
</evidence>
<dbReference type="RefSeq" id="WP_088525060.1">
    <property type="nucleotide sequence ID" value="NZ_NGUP01000003.1"/>
</dbReference>
<evidence type="ECO:0000313" key="3">
    <source>
        <dbReference type="Proteomes" id="UP000197528"/>
    </source>
</evidence>
<dbReference type="InterPro" id="IPR014347">
    <property type="entry name" value="Tautomerase/MIF_sf"/>
</dbReference>
<evidence type="ECO:0000259" key="1">
    <source>
        <dbReference type="Pfam" id="PF14832"/>
    </source>
</evidence>
<dbReference type="EMBL" id="NGUP01000003">
    <property type="protein sequence ID" value="OWS69444.1"/>
    <property type="molecule type" value="Genomic_DNA"/>
</dbReference>
<reference evidence="2 3" key="1">
    <citation type="submission" date="2017-05" db="EMBL/GenBank/DDBJ databases">
        <title>Genome of Polynucleobacter sp. MWH-Feld-100.</title>
        <authorList>
            <person name="Hahn M.W."/>
        </authorList>
    </citation>
    <scope>NUCLEOTIDE SEQUENCE [LARGE SCALE GENOMIC DNA]</scope>
    <source>
        <strain evidence="2 3">MWH-Feld-100</strain>
    </source>
</reference>
<dbReference type="Proteomes" id="UP000197528">
    <property type="component" value="Unassembled WGS sequence"/>
</dbReference>
<dbReference type="Gene3D" id="3.30.429.10">
    <property type="entry name" value="Macrophage Migration Inhibitory Factor"/>
    <property type="match status" value="1"/>
</dbReference>